<comment type="caution">
    <text evidence="1">The sequence shown here is derived from an EMBL/GenBank/DDBJ whole genome shotgun (WGS) entry which is preliminary data.</text>
</comment>
<proteinExistence type="predicted"/>
<dbReference type="InterPro" id="IPR025680">
    <property type="entry name" value="DddI"/>
</dbReference>
<sequence>MILNAIIHNEYHHAETWQEMSAVIDEIMTNLRYETFNNPWTDPGETVCLMFDKAPFTGKPAPWPDNTLCVSVNASTGYGGLTWYVEDERAAREQSDITEHIWVSDNPNPPAFDPRVVSESHYPLFYDPRCTLPAALIRSALEEFCRTGTGDRPTCVDWTRGHINGQLLDAVW</sequence>
<dbReference type="RefSeq" id="WP_323447240.1">
    <property type="nucleotide sequence ID" value="NZ_BSBI01000004.1"/>
</dbReference>
<evidence type="ECO:0000313" key="2">
    <source>
        <dbReference type="Proteomes" id="UP001291653"/>
    </source>
</evidence>
<dbReference type="EMBL" id="BSBI01000004">
    <property type="protein sequence ID" value="GLF95179.1"/>
    <property type="molecule type" value="Genomic_DNA"/>
</dbReference>
<keyword evidence="2" id="KW-1185">Reference proteome</keyword>
<protein>
    <submittedName>
        <fullName evidence="1">Imm1 family immunity protein</fullName>
    </submittedName>
</protein>
<name>A0ABQ5NXT6_9ACTN</name>
<dbReference type="Proteomes" id="UP001291653">
    <property type="component" value="Unassembled WGS sequence"/>
</dbReference>
<reference evidence="1 2" key="1">
    <citation type="submission" date="2022-10" db="EMBL/GenBank/DDBJ databases">
        <title>Draft genome sequence of Streptomyces sp. YSPA8.</title>
        <authorList>
            <person name="Moriuchi R."/>
            <person name="Dohra H."/>
            <person name="Yamamura H."/>
            <person name="Kodani S."/>
        </authorList>
    </citation>
    <scope>NUCLEOTIDE SEQUENCE [LARGE SCALE GENOMIC DNA]</scope>
    <source>
        <strain evidence="1 2">YSPA8</strain>
    </source>
</reference>
<dbReference type="Pfam" id="PF14430">
    <property type="entry name" value="Imm1"/>
    <property type="match status" value="1"/>
</dbReference>
<gene>
    <name evidence="1" type="ORF">SYYSPA8_12800</name>
</gene>
<evidence type="ECO:0000313" key="1">
    <source>
        <dbReference type="EMBL" id="GLF95179.1"/>
    </source>
</evidence>
<accession>A0ABQ5NXT6</accession>
<organism evidence="1 2">
    <name type="scientific">Streptomyces yaizuensis</name>
    <dbReference type="NCBI Taxonomy" id="2989713"/>
    <lineage>
        <taxon>Bacteria</taxon>
        <taxon>Bacillati</taxon>
        <taxon>Actinomycetota</taxon>
        <taxon>Actinomycetes</taxon>
        <taxon>Kitasatosporales</taxon>
        <taxon>Streptomycetaceae</taxon>
        <taxon>Streptomyces</taxon>
    </lineage>
</organism>